<evidence type="ECO:0000313" key="1">
    <source>
        <dbReference type="EMBL" id="KAJ7717533.1"/>
    </source>
</evidence>
<proteinExistence type="predicted"/>
<protein>
    <submittedName>
        <fullName evidence="1">Uncharacterized protein</fullName>
    </submittedName>
</protein>
<accession>A0AAD7MHC6</accession>
<dbReference type="AlphaFoldDB" id="A0AAD7MHC6"/>
<sequence length="101" mass="11564">MPTLKRRTILGIISLPTIREALTLALRRVTRRNLTVPANKLATPRSLISLLMDLHGAVHLLPLDHNWRRKNTRTCLARLLNPSRLSRMLPLRTTLTKLFPS</sequence>
<dbReference type="Proteomes" id="UP001215280">
    <property type="component" value="Unassembled WGS sequence"/>
</dbReference>
<name>A0AAD7MHC6_9AGAR</name>
<evidence type="ECO:0000313" key="2">
    <source>
        <dbReference type="Proteomes" id="UP001215280"/>
    </source>
</evidence>
<gene>
    <name evidence="1" type="ORF">DFH07DRAFT_861210</name>
</gene>
<reference evidence="1" key="1">
    <citation type="submission" date="2023-03" db="EMBL/GenBank/DDBJ databases">
        <title>Massive genome expansion in bonnet fungi (Mycena s.s.) driven by repeated elements and novel gene families across ecological guilds.</title>
        <authorList>
            <consortium name="Lawrence Berkeley National Laboratory"/>
            <person name="Harder C.B."/>
            <person name="Miyauchi S."/>
            <person name="Viragh M."/>
            <person name="Kuo A."/>
            <person name="Thoen E."/>
            <person name="Andreopoulos B."/>
            <person name="Lu D."/>
            <person name="Skrede I."/>
            <person name="Drula E."/>
            <person name="Henrissat B."/>
            <person name="Morin E."/>
            <person name="Kohler A."/>
            <person name="Barry K."/>
            <person name="LaButti K."/>
            <person name="Morin E."/>
            <person name="Salamov A."/>
            <person name="Lipzen A."/>
            <person name="Mereny Z."/>
            <person name="Hegedus B."/>
            <person name="Baldrian P."/>
            <person name="Stursova M."/>
            <person name="Weitz H."/>
            <person name="Taylor A."/>
            <person name="Grigoriev I.V."/>
            <person name="Nagy L.G."/>
            <person name="Martin F."/>
            <person name="Kauserud H."/>
        </authorList>
    </citation>
    <scope>NUCLEOTIDE SEQUENCE</scope>
    <source>
        <strain evidence="1">CBHHK188m</strain>
    </source>
</reference>
<keyword evidence="2" id="KW-1185">Reference proteome</keyword>
<comment type="caution">
    <text evidence="1">The sequence shown here is derived from an EMBL/GenBank/DDBJ whole genome shotgun (WGS) entry which is preliminary data.</text>
</comment>
<dbReference type="EMBL" id="JARJLG010000316">
    <property type="protein sequence ID" value="KAJ7717533.1"/>
    <property type="molecule type" value="Genomic_DNA"/>
</dbReference>
<organism evidence="1 2">
    <name type="scientific">Mycena maculata</name>
    <dbReference type="NCBI Taxonomy" id="230809"/>
    <lineage>
        <taxon>Eukaryota</taxon>
        <taxon>Fungi</taxon>
        <taxon>Dikarya</taxon>
        <taxon>Basidiomycota</taxon>
        <taxon>Agaricomycotina</taxon>
        <taxon>Agaricomycetes</taxon>
        <taxon>Agaricomycetidae</taxon>
        <taxon>Agaricales</taxon>
        <taxon>Marasmiineae</taxon>
        <taxon>Mycenaceae</taxon>
        <taxon>Mycena</taxon>
    </lineage>
</organism>